<feature type="transmembrane region" description="Helical" evidence="1">
    <location>
        <begin position="21"/>
        <end position="48"/>
    </location>
</feature>
<dbReference type="Proteomes" id="UP000199550">
    <property type="component" value="Unassembled WGS sequence"/>
</dbReference>
<dbReference type="EMBL" id="FOTF01000003">
    <property type="protein sequence ID" value="SFK88095.1"/>
    <property type="molecule type" value="Genomic_DNA"/>
</dbReference>
<name>A0A1I4D4P0_9RHOB</name>
<evidence type="ECO:0000256" key="1">
    <source>
        <dbReference type="SAM" id="Phobius"/>
    </source>
</evidence>
<evidence type="ECO:0000313" key="3">
    <source>
        <dbReference type="Proteomes" id="UP000199550"/>
    </source>
</evidence>
<gene>
    <name evidence="2" type="ORF">SAMN04488004_103203</name>
</gene>
<organism evidence="2 3">
    <name type="scientific">Loktanella salsilacus</name>
    <dbReference type="NCBI Taxonomy" id="195913"/>
    <lineage>
        <taxon>Bacteria</taxon>
        <taxon>Pseudomonadati</taxon>
        <taxon>Pseudomonadota</taxon>
        <taxon>Alphaproteobacteria</taxon>
        <taxon>Rhodobacterales</taxon>
        <taxon>Roseobacteraceae</taxon>
        <taxon>Loktanella</taxon>
    </lineage>
</organism>
<reference evidence="2 3" key="1">
    <citation type="submission" date="2016-10" db="EMBL/GenBank/DDBJ databases">
        <authorList>
            <person name="de Groot N.N."/>
        </authorList>
    </citation>
    <scope>NUCLEOTIDE SEQUENCE [LARGE SCALE GENOMIC DNA]</scope>
    <source>
        <strain evidence="2 3">DSM 16199</strain>
    </source>
</reference>
<feature type="transmembrane region" description="Helical" evidence="1">
    <location>
        <begin position="92"/>
        <end position="113"/>
    </location>
</feature>
<keyword evidence="1" id="KW-0472">Membrane</keyword>
<dbReference type="Pfam" id="PF06532">
    <property type="entry name" value="NrsF"/>
    <property type="match status" value="1"/>
</dbReference>
<feature type="transmembrane region" description="Helical" evidence="1">
    <location>
        <begin position="60"/>
        <end position="80"/>
    </location>
</feature>
<proteinExistence type="predicted"/>
<protein>
    <recommendedName>
        <fullName evidence="4">DUF1109 domain-containing protein</fullName>
    </recommendedName>
</protein>
<feature type="transmembrane region" description="Helical" evidence="1">
    <location>
        <begin position="125"/>
        <end position="148"/>
    </location>
</feature>
<dbReference type="InterPro" id="IPR009495">
    <property type="entry name" value="NrsF"/>
</dbReference>
<feature type="transmembrane region" description="Helical" evidence="1">
    <location>
        <begin position="190"/>
        <end position="210"/>
    </location>
</feature>
<keyword evidence="1" id="KW-0812">Transmembrane</keyword>
<feature type="transmembrane region" description="Helical" evidence="1">
    <location>
        <begin position="160"/>
        <end position="178"/>
    </location>
</feature>
<keyword evidence="1" id="KW-1133">Transmembrane helix</keyword>
<keyword evidence="3" id="KW-1185">Reference proteome</keyword>
<dbReference type="OrthoDB" id="7764375at2"/>
<dbReference type="AlphaFoldDB" id="A0A1I4D4P0"/>
<sequence length="212" mass="21902">MNTNDLIASLGADMTPVRPGLLTNGVMLGLAGGTALTAVLFAVLWGVRSDPAAIYGNMPLLAKTLLPLALGAIALPWMLAQARPAGQSRTRHAIWALPAVLALLVAATLLTTPGPSWSMALQGKSIMTCLVSIPVLSAPILAALLVALRRGAPEHPMRCGMVAGLTAAGFAAAIYSLYCIENSPLFYGTWYTLAILGVAGVGAIAGRFALKW</sequence>
<accession>A0A1I4D4P0</accession>
<evidence type="ECO:0000313" key="2">
    <source>
        <dbReference type="EMBL" id="SFK88095.1"/>
    </source>
</evidence>
<evidence type="ECO:0008006" key="4">
    <source>
        <dbReference type="Google" id="ProtNLM"/>
    </source>
</evidence>
<dbReference type="STRING" id="195913.SAMN04488004_103203"/>
<dbReference type="RefSeq" id="WP_090185887.1">
    <property type="nucleotide sequence ID" value="NZ_FOTF01000003.1"/>
</dbReference>